<feature type="region of interest" description="Disordered" evidence="1">
    <location>
        <begin position="183"/>
        <end position="232"/>
    </location>
</feature>
<comment type="caution">
    <text evidence="2">The sequence shown here is derived from an EMBL/GenBank/DDBJ whole genome shotgun (WGS) entry which is preliminary data.</text>
</comment>
<dbReference type="AlphaFoldDB" id="A0A8S9X3P4"/>
<proteinExistence type="predicted"/>
<feature type="compositionally biased region" description="Low complexity" evidence="1">
    <location>
        <begin position="216"/>
        <end position="225"/>
    </location>
</feature>
<keyword evidence="3" id="KW-1185">Reference proteome</keyword>
<dbReference type="Proteomes" id="UP000466442">
    <property type="component" value="Unassembled WGS sequence"/>
</dbReference>
<feature type="compositionally biased region" description="Basic and acidic residues" evidence="1">
    <location>
        <begin position="112"/>
        <end position="130"/>
    </location>
</feature>
<feature type="region of interest" description="Disordered" evidence="1">
    <location>
        <begin position="107"/>
        <end position="135"/>
    </location>
</feature>
<accession>A0A8S9X3P4</accession>
<feature type="region of interest" description="Disordered" evidence="1">
    <location>
        <begin position="367"/>
        <end position="387"/>
    </location>
</feature>
<name>A0A8S9X3P4_APOLU</name>
<feature type="compositionally biased region" description="Basic and acidic residues" evidence="1">
    <location>
        <begin position="546"/>
        <end position="557"/>
    </location>
</feature>
<feature type="compositionally biased region" description="Low complexity" evidence="1">
    <location>
        <begin position="195"/>
        <end position="208"/>
    </location>
</feature>
<evidence type="ECO:0000256" key="1">
    <source>
        <dbReference type="SAM" id="MobiDB-lite"/>
    </source>
</evidence>
<reference evidence="2" key="1">
    <citation type="journal article" date="2021" name="Mol. Ecol. Resour.">
        <title>Apolygus lucorum genome provides insights into omnivorousness and mesophyll feeding.</title>
        <authorList>
            <person name="Liu Y."/>
            <person name="Liu H."/>
            <person name="Wang H."/>
            <person name="Huang T."/>
            <person name="Liu B."/>
            <person name="Yang B."/>
            <person name="Yin L."/>
            <person name="Li B."/>
            <person name="Zhang Y."/>
            <person name="Zhang S."/>
            <person name="Jiang F."/>
            <person name="Zhang X."/>
            <person name="Ren Y."/>
            <person name="Wang B."/>
            <person name="Wang S."/>
            <person name="Lu Y."/>
            <person name="Wu K."/>
            <person name="Fan W."/>
            <person name="Wang G."/>
        </authorList>
    </citation>
    <scope>NUCLEOTIDE SEQUENCE</scope>
    <source>
        <strain evidence="2">12Hb</strain>
    </source>
</reference>
<feature type="region of interest" description="Disordered" evidence="1">
    <location>
        <begin position="538"/>
        <end position="557"/>
    </location>
</feature>
<sequence>MNKRSTAGISESCQTLCLPKLMPAALSSSWLWIFYFRTKERESPKPTRPKCLENLWELKVDMVIQKFTKYYDDKVISQAVSEDCDGNSTISLSNSCDVEEPVKKKKKKKKHSLEVENEGGRETEKADNQDKWSSLPTSAIQENVYKMFQEIVSKRETDVPLSEVEDDMKEELILNTVTESIVENDSLMRTPRECSPGASSEKSSASSRSPRKRGNNEPFFPPGNNARPAPPTLRVIPSALLMENPPAETKIADTNSQEDVGVPVDDDRQPECSEDGETSNVLLFEVDREVDNNMRLTQTDVIKALKRDDSMRGCWITVKDMKRSGNIVSGIIEFPDTDSCLNTKKRGLRLNGYQARLSDFHEVEDCHSLGDDSNHPEPSESKNFLDNSLSRGMVPVRHLVQMEGSLSPEMVPVLHTEQMEGSICPETVTVLHMEQMEGSLCPEMVPVLHTEQMEGSICPETVTVLHMEQMEGSLCPEMVSVLHTEQMEGFHSPEMVPVHTVEMEDSLIPRILPVLHVVEMEYSLFPRILPVLRKTLEDTPNPGMLREPHAEEDNGKKTETNYEDWVYLL</sequence>
<protein>
    <submittedName>
        <fullName evidence="2">Uncharacterized protein</fullName>
    </submittedName>
</protein>
<dbReference type="EMBL" id="WIXP02000010">
    <property type="protein sequence ID" value="KAF6203760.1"/>
    <property type="molecule type" value="Genomic_DNA"/>
</dbReference>
<evidence type="ECO:0000313" key="2">
    <source>
        <dbReference type="EMBL" id="KAF6203760.1"/>
    </source>
</evidence>
<organism evidence="2 3">
    <name type="scientific">Apolygus lucorum</name>
    <name type="common">Small green plant bug</name>
    <name type="synonym">Lygocoris lucorum</name>
    <dbReference type="NCBI Taxonomy" id="248454"/>
    <lineage>
        <taxon>Eukaryota</taxon>
        <taxon>Metazoa</taxon>
        <taxon>Ecdysozoa</taxon>
        <taxon>Arthropoda</taxon>
        <taxon>Hexapoda</taxon>
        <taxon>Insecta</taxon>
        <taxon>Pterygota</taxon>
        <taxon>Neoptera</taxon>
        <taxon>Paraneoptera</taxon>
        <taxon>Hemiptera</taxon>
        <taxon>Heteroptera</taxon>
        <taxon>Panheteroptera</taxon>
        <taxon>Cimicomorpha</taxon>
        <taxon>Miridae</taxon>
        <taxon>Mirini</taxon>
        <taxon>Apolygus</taxon>
    </lineage>
</organism>
<evidence type="ECO:0000313" key="3">
    <source>
        <dbReference type="Proteomes" id="UP000466442"/>
    </source>
</evidence>
<feature type="region of interest" description="Disordered" evidence="1">
    <location>
        <begin position="248"/>
        <end position="276"/>
    </location>
</feature>
<gene>
    <name evidence="2" type="ORF">GE061_002095</name>
</gene>
<feature type="compositionally biased region" description="Basic and acidic residues" evidence="1">
    <location>
        <begin position="367"/>
        <end position="380"/>
    </location>
</feature>